<dbReference type="eggNOG" id="ENOG5032EGJ">
    <property type="taxonomic scope" value="Bacteria"/>
</dbReference>
<dbReference type="Gene3D" id="3.30.2000.10">
    <property type="entry name" value="Phage tail protein-like"/>
    <property type="match status" value="1"/>
</dbReference>
<evidence type="ECO:0000313" key="2">
    <source>
        <dbReference type="Proteomes" id="UP000032841"/>
    </source>
</evidence>
<sequence>MSDSDDYLFLEPLLVERIRAQVPGLADVLAIPDLASLDEDGQVSPSVYVVYLGDDTGSGAPHQGGARKIQTVTQNWAAVLHVYYADATGRGEGARREAGPLLGKLLTELTGWMPDGCTTPLARAPRQAPVAYSNGHFYYPLVFEASFVYPRLKTWKP</sequence>
<accession>W6R2B6</accession>
<evidence type="ECO:0000313" key="1">
    <source>
        <dbReference type="EMBL" id="CDM42388.1"/>
    </source>
</evidence>
<dbReference type="KEGG" id="ppse:BN5_3846"/>
<dbReference type="OrthoDB" id="8812168at2"/>
<dbReference type="EMBL" id="HG916826">
    <property type="protein sequence ID" value="CDM42388.1"/>
    <property type="molecule type" value="Genomic_DNA"/>
</dbReference>
<dbReference type="AlphaFoldDB" id="W6R2B6"/>
<dbReference type="HOGENOM" id="CLU_140344_0_0_6"/>
<reference evidence="1 2" key="1">
    <citation type="submission" date="2013-11" db="EMBL/GenBank/DDBJ databases">
        <title>Complete genome sequence of the cyanide-degrading bacterium Pseudomonas pseudoalcaligenes CECT 5344.</title>
        <authorList>
            <person name="Wibberg D."/>
            <person name="Puehler A."/>
            <person name="Schlueter A."/>
        </authorList>
    </citation>
    <scope>NUCLEOTIDE SEQUENCE [LARGE SCALE GENOMIC DNA]</scope>
    <source>
        <strain evidence="2">CECT 5344</strain>
    </source>
</reference>
<proteinExistence type="predicted"/>
<gene>
    <name evidence="1" type="ORF">BN5_3846</name>
</gene>
<dbReference type="InterPro" id="IPR038042">
    <property type="entry name" value="Gp37-like"/>
</dbReference>
<name>W6R2B6_ECTO5</name>
<organism evidence="1 2">
    <name type="scientific">Ectopseudomonas oleovorans (strain CECT 5344)</name>
    <name type="common">Pseudomonas pseudoalcaligenes</name>
    <dbReference type="NCBI Taxonomy" id="1182590"/>
    <lineage>
        <taxon>Bacteria</taxon>
        <taxon>Pseudomonadati</taxon>
        <taxon>Pseudomonadota</taxon>
        <taxon>Gammaproteobacteria</taxon>
        <taxon>Pseudomonadales</taxon>
        <taxon>Pseudomonadaceae</taxon>
        <taxon>Ectopseudomonas</taxon>
    </lineage>
</organism>
<dbReference type="RefSeq" id="WP_039965325.1">
    <property type="nucleotide sequence ID" value="NZ_HG916826.1"/>
</dbReference>
<dbReference type="InterPro" id="IPR056912">
    <property type="entry name" value="Phage_JBD30_tail_term-like"/>
</dbReference>
<dbReference type="Pfam" id="PF23840">
    <property type="entry name" value="Phage_tail_terminator"/>
    <property type="match status" value="1"/>
</dbReference>
<dbReference type="Proteomes" id="UP000032841">
    <property type="component" value="Chromosome"/>
</dbReference>
<protein>
    <submittedName>
        <fullName evidence="1">Uncharacterized protein</fullName>
    </submittedName>
</protein>